<dbReference type="InterPro" id="IPR044992">
    <property type="entry name" value="ChyE-like"/>
</dbReference>
<accession>A0A1H8GKD8</accession>
<dbReference type="InterPro" id="IPR017926">
    <property type="entry name" value="GATASE"/>
</dbReference>
<protein>
    <submittedName>
        <fullName evidence="2">GMP synthase-Glutamine amidotransferase</fullName>
    </submittedName>
</protein>
<keyword evidence="2" id="KW-0808">Transferase</keyword>
<dbReference type="Pfam" id="PF00117">
    <property type="entry name" value="GATase"/>
    <property type="match status" value="1"/>
</dbReference>
<sequence>MKPVAIFRHFPIEGPGYFATFLDCQAIPWQLIKIDAGDSVPADAGQFGGLVFMGGPMSVNDDLPWIRNELSLIRQAVANNIPVLGHCLGGQLMAKALGGVVSKSPVKEIGWGEASTADNQPARQWFGNLSKCEVFHWHGEIFTIPDNATLLLSSPWCKNQAFALDNKHLGLQCHVEMTEEMVKDWCSHGAEEIASSPGPAVQSAEAMQTNLSARISRLQRVADKLYERWINGIRFN</sequence>
<dbReference type="Gene3D" id="3.40.50.880">
    <property type="match status" value="1"/>
</dbReference>
<dbReference type="PANTHER" id="PTHR42695">
    <property type="entry name" value="GLUTAMINE AMIDOTRANSFERASE YLR126C-RELATED"/>
    <property type="match status" value="1"/>
</dbReference>
<reference evidence="2 3" key="1">
    <citation type="submission" date="2016-10" db="EMBL/GenBank/DDBJ databases">
        <authorList>
            <person name="de Groot N.N."/>
        </authorList>
    </citation>
    <scope>NUCLEOTIDE SEQUENCE [LARGE SCALE GENOMIC DNA]</scope>
    <source>
        <strain evidence="2 3">Nl18</strain>
    </source>
</reference>
<dbReference type="RefSeq" id="WP_074745507.1">
    <property type="nucleotide sequence ID" value="NZ_FOCT01000004.1"/>
</dbReference>
<name>A0A1H8GKD8_9PROT</name>
<dbReference type="GO" id="GO:0016740">
    <property type="term" value="F:transferase activity"/>
    <property type="evidence" value="ECO:0007669"/>
    <property type="project" value="UniProtKB-KW"/>
</dbReference>
<feature type="domain" description="Glutamine amidotransferase" evidence="1">
    <location>
        <begin position="44"/>
        <end position="178"/>
    </location>
</feature>
<dbReference type="GO" id="GO:0005829">
    <property type="term" value="C:cytosol"/>
    <property type="evidence" value="ECO:0007669"/>
    <property type="project" value="TreeGrafter"/>
</dbReference>
<dbReference type="AlphaFoldDB" id="A0A1H8GKD8"/>
<gene>
    <name evidence="2" type="ORF">SAMN05216404_104222</name>
</gene>
<dbReference type="Proteomes" id="UP000183898">
    <property type="component" value="Unassembled WGS sequence"/>
</dbReference>
<dbReference type="CDD" id="cd01741">
    <property type="entry name" value="GATase1_1"/>
    <property type="match status" value="1"/>
</dbReference>
<dbReference type="PANTHER" id="PTHR42695:SF5">
    <property type="entry name" value="GLUTAMINE AMIDOTRANSFERASE YLR126C-RELATED"/>
    <property type="match status" value="1"/>
</dbReference>
<dbReference type="InterPro" id="IPR029062">
    <property type="entry name" value="Class_I_gatase-like"/>
</dbReference>
<dbReference type="SUPFAM" id="SSF52317">
    <property type="entry name" value="Class I glutamine amidotransferase-like"/>
    <property type="match status" value="1"/>
</dbReference>
<dbReference type="EMBL" id="FOCT01000004">
    <property type="protein sequence ID" value="SEN43957.1"/>
    <property type="molecule type" value="Genomic_DNA"/>
</dbReference>
<organism evidence="2 3">
    <name type="scientific">Nitrosospira multiformis</name>
    <dbReference type="NCBI Taxonomy" id="1231"/>
    <lineage>
        <taxon>Bacteria</taxon>
        <taxon>Pseudomonadati</taxon>
        <taxon>Pseudomonadota</taxon>
        <taxon>Betaproteobacteria</taxon>
        <taxon>Nitrosomonadales</taxon>
        <taxon>Nitrosomonadaceae</taxon>
        <taxon>Nitrosospira</taxon>
    </lineage>
</organism>
<evidence type="ECO:0000313" key="2">
    <source>
        <dbReference type="EMBL" id="SEN43957.1"/>
    </source>
</evidence>
<evidence type="ECO:0000313" key="3">
    <source>
        <dbReference type="Proteomes" id="UP000183898"/>
    </source>
</evidence>
<dbReference type="PROSITE" id="PS51273">
    <property type="entry name" value="GATASE_TYPE_1"/>
    <property type="match status" value="1"/>
</dbReference>
<proteinExistence type="predicted"/>
<evidence type="ECO:0000259" key="1">
    <source>
        <dbReference type="Pfam" id="PF00117"/>
    </source>
</evidence>
<keyword evidence="2" id="KW-0315">Glutamine amidotransferase</keyword>